<keyword evidence="4 6" id="KW-1133">Transmembrane helix</keyword>
<evidence type="ECO:0000256" key="3">
    <source>
        <dbReference type="ARBA" id="ARBA00022692"/>
    </source>
</evidence>
<evidence type="ECO:0000256" key="1">
    <source>
        <dbReference type="ARBA" id="ARBA00004651"/>
    </source>
</evidence>
<dbReference type="OrthoDB" id="8740261at2"/>
<gene>
    <name evidence="9" type="ORF">FHK87_10595</name>
</gene>
<feature type="transmembrane region" description="Helical" evidence="6">
    <location>
        <begin position="21"/>
        <end position="41"/>
    </location>
</feature>
<feature type="transmembrane region" description="Helical" evidence="6">
    <location>
        <begin position="723"/>
        <end position="742"/>
    </location>
</feature>
<name>A0A504JMS4_9FLAO</name>
<feature type="transmembrane region" description="Helical" evidence="6">
    <location>
        <begin position="371"/>
        <end position="394"/>
    </location>
</feature>
<evidence type="ECO:0000259" key="8">
    <source>
        <dbReference type="Pfam" id="PF12704"/>
    </source>
</evidence>
<feature type="transmembrane region" description="Helical" evidence="6">
    <location>
        <begin position="276"/>
        <end position="297"/>
    </location>
</feature>
<feature type="transmembrane region" description="Helical" evidence="6">
    <location>
        <begin position="324"/>
        <end position="351"/>
    </location>
</feature>
<feature type="domain" description="ABC3 transporter permease C-terminal" evidence="7">
    <location>
        <begin position="671"/>
        <end position="784"/>
    </location>
</feature>
<protein>
    <submittedName>
        <fullName evidence="9">FtsX-like permease family protein</fullName>
    </submittedName>
</protein>
<dbReference type="AlphaFoldDB" id="A0A504JMS4"/>
<comment type="caution">
    <text evidence="9">The sequence shown here is derived from an EMBL/GenBank/DDBJ whole genome shotgun (WGS) entry which is preliminary data.</text>
</comment>
<evidence type="ECO:0000259" key="7">
    <source>
        <dbReference type="Pfam" id="PF02687"/>
    </source>
</evidence>
<dbReference type="InterPro" id="IPR050250">
    <property type="entry name" value="Macrolide_Exporter_MacB"/>
</dbReference>
<evidence type="ECO:0000313" key="10">
    <source>
        <dbReference type="Proteomes" id="UP000315540"/>
    </source>
</evidence>
<proteinExistence type="predicted"/>
<keyword evidence="3 6" id="KW-0812">Transmembrane</keyword>
<evidence type="ECO:0000256" key="4">
    <source>
        <dbReference type="ARBA" id="ARBA00022989"/>
    </source>
</evidence>
<keyword evidence="5 6" id="KW-0472">Membrane</keyword>
<keyword evidence="2" id="KW-1003">Cell membrane</keyword>
<organism evidence="9 10">
    <name type="scientific">Aquimarina algicola</name>
    <dbReference type="NCBI Taxonomy" id="2589995"/>
    <lineage>
        <taxon>Bacteria</taxon>
        <taxon>Pseudomonadati</taxon>
        <taxon>Bacteroidota</taxon>
        <taxon>Flavobacteriia</taxon>
        <taxon>Flavobacteriales</taxon>
        <taxon>Flavobacteriaceae</taxon>
        <taxon>Aquimarina</taxon>
    </lineage>
</organism>
<feature type="transmembrane region" description="Helical" evidence="6">
    <location>
        <begin position="671"/>
        <end position="692"/>
    </location>
</feature>
<evidence type="ECO:0000256" key="2">
    <source>
        <dbReference type="ARBA" id="ARBA00022475"/>
    </source>
</evidence>
<feature type="domain" description="MacB-like periplasmic core" evidence="8">
    <location>
        <begin position="20"/>
        <end position="239"/>
    </location>
</feature>
<keyword evidence="10" id="KW-1185">Reference proteome</keyword>
<comment type="subcellular location">
    <subcellularLocation>
        <location evidence="1">Cell membrane</location>
        <topology evidence="1">Multi-pass membrane protein</topology>
    </subcellularLocation>
</comment>
<evidence type="ECO:0000256" key="6">
    <source>
        <dbReference type="SAM" id="Phobius"/>
    </source>
</evidence>
<feature type="domain" description="MacB-like periplasmic core" evidence="8">
    <location>
        <begin position="427"/>
        <end position="629"/>
    </location>
</feature>
<dbReference type="GO" id="GO:0022857">
    <property type="term" value="F:transmembrane transporter activity"/>
    <property type="evidence" value="ECO:0007669"/>
    <property type="project" value="TreeGrafter"/>
</dbReference>
<dbReference type="PANTHER" id="PTHR30572:SF18">
    <property type="entry name" value="ABC-TYPE MACROLIDE FAMILY EXPORT SYSTEM PERMEASE COMPONENT 2"/>
    <property type="match status" value="1"/>
</dbReference>
<feature type="domain" description="ABC3 transporter permease C-terminal" evidence="7">
    <location>
        <begin position="283"/>
        <end position="397"/>
    </location>
</feature>
<dbReference type="GO" id="GO:0005886">
    <property type="term" value="C:plasma membrane"/>
    <property type="evidence" value="ECO:0007669"/>
    <property type="project" value="UniProtKB-SubCell"/>
</dbReference>
<dbReference type="Pfam" id="PF02687">
    <property type="entry name" value="FtsX"/>
    <property type="match status" value="2"/>
</dbReference>
<sequence length="791" mass="89313">MFKNYIKIAWRNLLKNKVFSMINIFGLAIGITCASLIFLWVEDELNFNSVFEKEDQVYYVPTNQRYEGEWRTFFRSTPGPLAEDMKNEIPGIIRSVRTTKSEFLFKVNENSITKTGRHADHDIFEIFGLSFIEGNAQEAFANPEAIVLSRKTADQLFGENTKALGKVIKVNNLDNYVVTGVIENLPENVTYTFDWIAPFERYAIGKEWMTEYGSNFADTFVELSPEADFGTVDAKVRQIMQEKDEGNDTYAFLHSMKDWHLRDNFEGGKRVGGRILYVRLFSIIAFIILLIACINFMNLATARSEKRANEVGVRKALGSGRKKIIVQFIFEALLMTTMATGVSIIFLLILLPHFNILIEKNLTLGILEPLHIGFLFVITIVCGFLAGVYPAFYLSSFKPLEVLKGIKVTHGGASLIRKGLVIGQFTVSIVFIISTILVYQQIQHVKSRSLGYDKENLITMRVKGDMVKNFTAIKHDMINSGMITNVALNSYETLSAGNNGSGVHWDGIDPESDLLVSYRYITPEFLSTAGMEIINGRDFYTNSLADTTKVVITKSLAQLIDQNNVVGKMIGSRGKQREIIGVINDYVYGDMYGTSDPVIFFFDPEQENKRFSYRNMYVKSKSGADITQVLLTMKDIMYRHNPAFPFEYSFVDDSFHSKFKSEMLVGKLSRVFAILAIILSCLGLFGLAAYTAEQRNKEIGIRKVLGASVFGVVRLLSKEFIRLVFLAILIAIPLAWLMMQYWLENFAYRIEINWTIFLLAGVIAIGIALITVSFQAIKAATSNPVDSLRTE</sequence>
<dbReference type="Pfam" id="PF12704">
    <property type="entry name" value="MacB_PCD"/>
    <property type="match status" value="2"/>
</dbReference>
<feature type="transmembrane region" description="Helical" evidence="6">
    <location>
        <begin position="415"/>
        <end position="439"/>
    </location>
</feature>
<dbReference type="PANTHER" id="PTHR30572">
    <property type="entry name" value="MEMBRANE COMPONENT OF TRANSPORTER-RELATED"/>
    <property type="match status" value="1"/>
</dbReference>
<feature type="transmembrane region" description="Helical" evidence="6">
    <location>
        <begin position="754"/>
        <end position="774"/>
    </location>
</feature>
<evidence type="ECO:0000313" key="9">
    <source>
        <dbReference type="EMBL" id="TPN88011.1"/>
    </source>
</evidence>
<dbReference type="EMBL" id="VFWZ01000002">
    <property type="protein sequence ID" value="TPN88011.1"/>
    <property type="molecule type" value="Genomic_DNA"/>
</dbReference>
<evidence type="ECO:0000256" key="5">
    <source>
        <dbReference type="ARBA" id="ARBA00023136"/>
    </source>
</evidence>
<dbReference type="RefSeq" id="WP_140592650.1">
    <property type="nucleotide sequence ID" value="NZ_VFWZ01000002.1"/>
</dbReference>
<accession>A0A504JMS4</accession>
<dbReference type="InterPro" id="IPR025857">
    <property type="entry name" value="MacB_PCD"/>
</dbReference>
<reference evidence="9 10" key="1">
    <citation type="submission" date="2019-06" db="EMBL/GenBank/DDBJ databases">
        <authorList>
            <person name="Meng X."/>
        </authorList>
    </citation>
    <scope>NUCLEOTIDE SEQUENCE [LARGE SCALE GENOMIC DNA]</scope>
    <source>
        <strain evidence="9 10">M625</strain>
    </source>
</reference>
<dbReference type="InterPro" id="IPR003838">
    <property type="entry name" value="ABC3_permease_C"/>
</dbReference>
<dbReference type="Proteomes" id="UP000315540">
    <property type="component" value="Unassembled WGS sequence"/>
</dbReference>